<dbReference type="HAMAP" id="MF_00220_A">
    <property type="entry name" value="PyrC_classI_A"/>
    <property type="match status" value="1"/>
</dbReference>
<evidence type="ECO:0000256" key="1">
    <source>
        <dbReference type="ARBA" id="ARBA00022723"/>
    </source>
</evidence>
<dbReference type="NCBIfam" id="TIGR00857">
    <property type="entry name" value="pyrC_multi"/>
    <property type="match status" value="1"/>
</dbReference>
<dbReference type="InterPro" id="IPR002195">
    <property type="entry name" value="Dihydroorotase_CS"/>
</dbReference>
<dbReference type="RefSeq" id="WP_066970790.1">
    <property type="nucleotide sequence ID" value="NZ_LWMT01000037.1"/>
</dbReference>
<feature type="binding site" evidence="4">
    <location>
        <position position="55"/>
    </location>
    <ligand>
        <name>Zn(2+)</name>
        <dbReference type="ChEBI" id="CHEBI:29105"/>
        <label>1</label>
    </ligand>
</feature>
<evidence type="ECO:0000256" key="2">
    <source>
        <dbReference type="ARBA" id="ARBA00022801"/>
    </source>
</evidence>
<sequence>MDLVIKNCKLIGKENSYYIGVKDDKIAQISKNPLKADKIKDAEYNLVIPGLIDPHVHFRDPGLTKKEDFKTGSMAAANGGFTTIIDMPNTIPPTDTLKNFKEKIKIGEKKSIIDFSLHSGINNNTEIEEISNLKPASFKIFMDLHKDNELDELFKNISDINKKIAIPLNQKPKLQEKKDIELSKIDPIKITLHCENKEIIASQTKEINANNLNHTDSPISYTFHRPPQAEIESIKYAIKLSKKYNIAIHICHLTVKKALDLVNNAKNKENVDISCEATPHHLLLNSDAFNSYGTLVKTNPPLRPSVENITVTNLKNIGMIGTDHAPHTLKEKNQGPMESSPGIPNLETTVPPLLTEVNKGNLDLNVLINSMTINVSKRFNLKNKGSLKVGYDGDITIIDMKKEGKINIENFYTKSQYSPFDGFKYKGIAITTISNGKIIMEDGEVYNDNKGKYIV</sequence>
<dbReference type="GO" id="GO:0004151">
    <property type="term" value="F:dihydroorotase activity"/>
    <property type="evidence" value="ECO:0007669"/>
    <property type="project" value="UniProtKB-UniRule"/>
</dbReference>
<dbReference type="GO" id="GO:0008270">
    <property type="term" value="F:zinc ion binding"/>
    <property type="evidence" value="ECO:0007669"/>
    <property type="project" value="UniProtKB-UniRule"/>
</dbReference>
<feature type="binding site" evidence="4">
    <location>
        <position position="89"/>
    </location>
    <ligand>
        <name>substrate</name>
    </ligand>
</feature>
<dbReference type="PROSITE" id="PS00482">
    <property type="entry name" value="DIHYDROOROTASE_1"/>
    <property type="match status" value="1"/>
</dbReference>
<comment type="similarity">
    <text evidence="4">Belongs to the metallo-dependent hydrolases superfamily. DHOase family. Class I DHOase subfamily.</text>
</comment>
<reference evidence="6 7" key="1">
    <citation type="submission" date="2016-04" db="EMBL/GenBank/DDBJ databases">
        <title>Genome sequence of Methanobrevibacter filiformis DSM 11501.</title>
        <authorList>
            <person name="Poehlein A."/>
            <person name="Seedorf H."/>
            <person name="Daniel R."/>
        </authorList>
    </citation>
    <scope>NUCLEOTIDE SEQUENCE [LARGE SCALE GENOMIC DNA]</scope>
    <source>
        <strain evidence="6 7">DSM 11501</strain>
    </source>
</reference>
<dbReference type="GO" id="GO:0004038">
    <property type="term" value="F:allantoinase activity"/>
    <property type="evidence" value="ECO:0007669"/>
    <property type="project" value="TreeGrafter"/>
</dbReference>
<evidence type="ECO:0000313" key="7">
    <source>
        <dbReference type="Proteomes" id="UP000077066"/>
    </source>
</evidence>
<evidence type="ECO:0000256" key="4">
    <source>
        <dbReference type="HAMAP-Rule" id="MF_00220"/>
    </source>
</evidence>
<dbReference type="Gene3D" id="2.30.40.10">
    <property type="entry name" value="Urease, subunit C, domain 1"/>
    <property type="match status" value="1"/>
</dbReference>
<proteinExistence type="inferred from homology"/>
<dbReference type="STRING" id="55758.MBFIL_02930"/>
<feature type="binding site" evidence="4">
    <location>
        <position position="139"/>
    </location>
    <ligand>
        <name>Zn(2+)</name>
        <dbReference type="ChEBI" id="CHEBI:29105"/>
        <label>1</label>
    </ligand>
</feature>
<dbReference type="PANTHER" id="PTHR43668:SF2">
    <property type="entry name" value="ALLANTOINASE"/>
    <property type="match status" value="1"/>
</dbReference>
<comment type="pathway">
    <text evidence="4">Pyrimidine metabolism; UMP biosynthesis via de novo pathway; (S)-dihydroorotate from bicarbonate: step 3/3.</text>
</comment>
<dbReference type="Proteomes" id="UP000077066">
    <property type="component" value="Unassembled WGS sequence"/>
</dbReference>
<feature type="binding site" evidence="4">
    <location>
        <position position="327"/>
    </location>
    <ligand>
        <name>substrate</name>
    </ligand>
</feature>
<comment type="function">
    <text evidence="4">Catalyzes the reversible cyclization of carbamoyl aspartate to dihydroorotate.</text>
</comment>
<dbReference type="GO" id="GO:0044205">
    <property type="term" value="P:'de novo' UMP biosynthetic process"/>
    <property type="evidence" value="ECO:0007669"/>
    <property type="project" value="UniProtKB-UniRule"/>
</dbReference>
<dbReference type="OrthoDB" id="50279at2157"/>
<gene>
    <name evidence="6" type="primary">lhyD</name>
    <name evidence="4" type="synonym">pyrC</name>
    <name evidence="6" type="ORF">MBFIL_02930</name>
</gene>
<feature type="binding site" evidence="4">
    <location>
        <position position="193"/>
    </location>
    <ligand>
        <name>Zn(2+)</name>
        <dbReference type="ChEBI" id="CHEBI:29105"/>
        <label>2</label>
    </ligand>
</feature>
<dbReference type="InterPro" id="IPR006680">
    <property type="entry name" value="Amidohydro-rel"/>
</dbReference>
<dbReference type="Pfam" id="PF01979">
    <property type="entry name" value="Amidohydro_1"/>
    <property type="match status" value="1"/>
</dbReference>
<feature type="modified residue" description="N6-carboxylysine" evidence="4">
    <location>
        <position position="139"/>
    </location>
</feature>
<feature type="binding site" evidence="4">
    <location>
        <begin position="341"/>
        <end position="342"/>
    </location>
    <ligand>
        <name>substrate</name>
    </ligand>
</feature>
<dbReference type="InterPro" id="IPR032466">
    <property type="entry name" value="Metal_Hydrolase"/>
</dbReference>
<dbReference type="EMBL" id="LWMT01000037">
    <property type="protein sequence ID" value="KZX17223.1"/>
    <property type="molecule type" value="Genomic_DNA"/>
</dbReference>
<feature type="active site" evidence="4">
    <location>
        <position position="323"/>
    </location>
</feature>
<name>A0A166F1H1_9EURY</name>
<keyword evidence="4" id="KW-0862">Zinc</keyword>
<feature type="binding site" evidence="4">
    <location>
        <position position="252"/>
    </location>
    <ligand>
        <name>Zn(2+)</name>
        <dbReference type="ChEBI" id="CHEBI:29105"/>
        <label>2</label>
    </ligand>
</feature>
<dbReference type="InterPro" id="IPR011059">
    <property type="entry name" value="Metal-dep_hydrolase_composite"/>
</dbReference>
<keyword evidence="1 4" id="KW-0479">Metal-binding</keyword>
<evidence type="ECO:0000313" key="6">
    <source>
        <dbReference type="EMBL" id="KZX17223.1"/>
    </source>
</evidence>
<dbReference type="PROSITE" id="PS00483">
    <property type="entry name" value="DIHYDROOROTASE_2"/>
    <property type="match status" value="1"/>
</dbReference>
<dbReference type="InterPro" id="IPR004722">
    <property type="entry name" value="DHOase"/>
</dbReference>
<accession>A0A166F1H1</accession>
<dbReference type="SUPFAM" id="SSF51556">
    <property type="entry name" value="Metallo-dependent hydrolases"/>
    <property type="match status" value="1"/>
</dbReference>
<dbReference type="InterPro" id="IPR050138">
    <property type="entry name" value="DHOase/Allantoinase_Hydrolase"/>
</dbReference>
<evidence type="ECO:0000256" key="3">
    <source>
        <dbReference type="ARBA" id="ARBA00022975"/>
    </source>
</evidence>
<keyword evidence="2 4" id="KW-0378">Hydrolase</keyword>
<dbReference type="EC" id="3.5.2.3" evidence="4"/>
<dbReference type="PATRIC" id="fig|55758.3.peg.326"/>
<comment type="caution">
    <text evidence="6">The sequence shown here is derived from an EMBL/GenBank/DDBJ whole genome shotgun (WGS) entry which is preliminary data.</text>
</comment>
<feature type="binding site" evidence="4">
    <location>
        <begin position="57"/>
        <end position="59"/>
    </location>
    <ligand>
        <name>substrate</name>
    </ligand>
</feature>
<feature type="domain" description="Amidohydrolase-related" evidence="5">
    <location>
        <begin position="46"/>
        <end position="439"/>
    </location>
</feature>
<feature type="binding site" evidence="4">
    <location>
        <position position="57"/>
    </location>
    <ligand>
        <name>Zn(2+)</name>
        <dbReference type="ChEBI" id="CHEBI:29105"/>
        <label>1</label>
    </ligand>
</feature>
<organism evidence="6 7">
    <name type="scientific">Methanobrevibacter filiformis</name>
    <dbReference type="NCBI Taxonomy" id="55758"/>
    <lineage>
        <taxon>Archaea</taxon>
        <taxon>Methanobacteriati</taxon>
        <taxon>Methanobacteriota</taxon>
        <taxon>Methanomada group</taxon>
        <taxon>Methanobacteria</taxon>
        <taxon>Methanobacteriales</taxon>
        <taxon>Methanobacteriaceae</taxon>
        <taxon>Methanobrevibacter</taxon>
    </lineage>
</organism>
<protein>
    <recommendedName>
        <fullName evidence="4">Dihydroorotase</fullName>
        <shortName evidence="4">DHOase</shortName>
        <ecNumber evidence="4">3.5.2.3</ecNumber>
    </recommendedName>
</protein>
<dbReference type="PANTHER" id="PTHR43668">
    <property type="entry name" value="ALLANTOINASE"/>
    <property type="match status" value="1"/>
</dbReference>
<comment type="catalytic activity">
    <reaction evidence="4">
        <text>(S)-dihydroorotate + H2O = N-carbamoyl-L-aspartate + H(+)</text>
        <dbReference type="Rhea" id="RHEA:24296"/>
        <dbReference type="ChEBI" id="CHEBI:15377"/>
        <dbReference type="ChEBI" id="CHEBI:15378"/>
        <dbReference type="ChEBI" id="CHEBI:30864"/>
        <dbReference type="ChEBI" id="CHEBI:32814"/>
        <dbReference type="EC" id="3.5.2.3"/>
    </reaction>
</comment>
<dbReference type="GO" id="GO:0005737">
    <property type="term" value="C:cytoplasm"/>
    <property type="evidence" value="ECO:0007669"/>
    <property type="project" value="TreeGrafter"/>
</dbReference>
<dbReference type="SMR" id="A0A166F1H1"/>
<dbReference type="GO" id="GO:0006145">
    <property type="term" value="P:purine nucleobase catabolic process"/>
    <property type="evidence" value="ECO:0007669"/>
    <property type="project" value="TreeGrafter"/>
</dbReference>
<evidence type="ECO:0000259" key="5">
    <source>
        <dbReference type="Pfam" id="PF01979"/>
    </source>
</evidence>
<keyword evidence="3 4" id="KW-0665">Pyrimidine biosynthesis</keyword>
<feature type="binding site" evidence="4">
    <location>
        <position position="323"/>
    </location>
    <ligand>
        <name>Zn(2+)</name>
        <dbReference type="ChEBI" id="CHEBI:29105"/>
        <label>1</label>
    </ligand>
</feature>
<feature type="binding site" evidence="4">
    <location>
        <position position="139"/>
    </location>
    <ligand>
        <name>Zn(2+)</name>
        <dbReference type="ChEBI" id="CHEBI:29105"/>
        <label>2</label>
    </ligand>
</feature>
<dbReference type="UniPathway" id="UPA00070">
    <property type="reaction ID" value="UER00117"/>
</dbReference>
<comment type="cofactor">
    <cofactor evidence="4">
        <name>Zn(2+)</name>
        <dbReference type="ChEBI" id="CHEBI:29105"/>
    </cofactor>
    <text evidence="4">Binds 2 Zn(2+) ions per subunit.</text>
</comment>
<dbReference type="Gene3D" id="3.20.20.140">
    <property type="entry name" value="Metal-dependent hydrolases"/>
    <property type="match status" value="1"/>
</dbReference>
<keyword evidence="7" id="KW-1185">Reference proteome</keyword>
<dbReference type="AlphaFoldDB" id="A0A166F1H1"/>
<dbReference type="SUPFAM" id="SSF51338">
    <property type="entry name" value="Composite domain of metallo-dependent hydrolases"/>
    <property type="match status" value="1"/>
</dbReference>